<dbReference type="Proteomes" id="UP000663882">
    <property type="component" value="Unassembled WGS sequence"/>
</dbReference>
<dbReference type="OrthoDB" id="10060577at2759"/>
<dbReference type="AlphaFoldDB" id="A0A815F8Y3"/>
<dbReference type="EMBL" id="CAJNOO010003177">
    <property type="protein sequence ID" value="CAF1322857.1"/>
    <property type="molecule type" value="Genomic_DNA"/>
</dbReference>
<gene>
    <name evidence="1" type="ORF">RFH988_LOCUS30843</name>
</gene>
<proteinExistence type="predicted"/>
<comment type="caution">
    <text evidence="1">The sequence shown here is derived from an EMBL/GenBank/DDBJ whole genome shotgun (WGS) entry which is preliminary data.</text>
</comment>
<evidence type="ECO:0000313" key="1">
    <source>
        <dbReference type="EMBL" id="CAF1322857.1"/>
    </source>
</evidence>
<sequence>MRYDHEIGHEQNSYTPNPLRCIALSLALIYYFRLPTAEDNAQRNDKSTPSREELASIISKSIHNFDEIIQNELETFVNADNFVIPHGVAINQAIREHIFSIVVSIVSRTPLCIIGAPDDIAYIFERAIKREQHYEQNQIDTRCVVFLDEASLPDENKMVLKVLHPYLDDCKVAFVAIANKSFDAANANRMTCIYRSLPSEGDQKILAYGCLGLKFN</sequence>
<dbReference type="GO" id="GO:0016887">
    <property type="term" value="F:ATP hydrolysis activity"/>
    <property type="evidence" value="ECO:0007669"/>
    <property type="project" value="InterPro"/>
</dbReference>
<dbReference type="GO" id="GO:0004842">
    <property type="term" value="F:ubiquitin-protein transferase activity"/>
    <property type="evidence" value="ECO:0007669"/>
    <property type="project" value="InterPro"/>
</dbReference>
<dbReference type="InterPro" id="IPR031248">
    <property type="entry name" value="RNF213"/>
</dbReference>
<reference evidence="1" key="1">
    <citation type="submission" date="2021-02" db="EMBL/GenBank/DDBJ databases">
        <authorList>
            <person name="Nowell W R."/>
        </authorList>
    </citation>
    <scope>NUCLEOTIDE SEQUENCE</scope>
</reference>
<accession>A0A815F8Y3</accession>
<evidence type="ECO:0000313" key="2">
    <source>
        <dbReference type="Proteomes" id="UP000663882"/>
    </source>
</evidence>
<dbReference type="PANTHER" id="PTHR22605">
    <property type="entry name" value="RZ-TYPE DOMAIN-CONTAINING PROTEIN"/>
    <property type="match status" value="1"/>
</dbReference>
<organism evidence="1 2">
    <name type="scientific">Rotaria sordida</name>
    <dbReference type="NCBI Taxonomy" id="392033"/>
    <lineage>
        <taxon>Eukaryota</taxon>
        <taxon>Metazoa</taxon>
        <taxon>Spiralia</taxon>
        <taxon>Gnathifera</taxon>
        <taxon>Rotifera</taxon>
        <taxon>Eurotatoria</taxon>
        <taxon>Bdelloidea</taxon>
        <taxon>Philodinida</taxon>
        <taxon>Philodinidae</taxon>
        <taxon>Rotaria</taxon>
    </lineage>
</organism>
<name>A0A815F8Y3_9BILA</name>
<protein>
    <submittedName>
        <fullName evidence="1">Uncharacterized protein</fullName>
    </submittedName>
</protein>
<dbReference type="PANTHER" id="PTHR22605:SF1">
    <property type="entry name" value="RZ-TYPE DOMAIN-CONTAINING PROTEIN"/>
    <property type="match status" value="1"/>
</dbReference>